<reference evidence="3 4" key="1">
    <citation type="submission" date="2019-04" db="EMBL/GenBank/DDBJ databases">
        <title>Draft genome sequences of Streptomyces avermitilis ATCC 31267.</title>
        <authorList>
            <person name="Komaki H."/>
            <person name="Tamura T."/>
            <person name="Hosoyama A."/>
        </authorList>
    </citation>
    <scope>NUCLEOTIDE SEQUENCE [LARGE SCALE GENOMIC DNA]</scope>
    <source>
        <strain evidence="3 4">ATCC 31267</strain>
    </source>
</reference>
<evidence type="ECO:0000313" key="3">
    <source>
        <dbReference type="EMBL" id="GDY79301.1"/>
    </source>
</evidence>
<dbReference type="EMBL" id="BJHX01000001">
    <property type="protein sequence ID" value="GDY60624.1"/>
    <property type="molecule type" value="Genomic_DNA"/>
</dbReference>
<comment type="caution">
    <text evidence="3">The sequence shown here is derived from an EMBL/GenBank/DDBJ whole genome shotgun (WGS) entry which is preliminary data.</text>
</comment>
<feature type="region of interest" description="Disordered" evidence="1">
    <location>
        <begin position="48"/>
        <end position="83"/>
    </location>
</feature>
<evidence type="ECO:0000313" key="4">
    <source>
        <dbReference type="Proteomes" id="UP000299211"/>
    </source>
</evidence>
<accession>A0A4D4N427</accession>
<dbReference type="Proteomes" id="UP000299211">
    <property type="component" value="Unassembled WGS sequence"/>
</dbReference>
<gene>
    <name evidence="2" type="ORF">SAV14893_000170</name>
    <name evidence="3" type="ORF">SAV31267_087860</name>
</gene>
<proteinExistence type="predicted"/>
<evidence type="ECO:0000256" key="1">
    <source>
        <dbReference type="SAM" id="MobiDB-lite"/>
    </source>
</evidence>
<organism evidence="3 4">
    <name type="scientific">Streptomyces avermitilis</name>
    <dbReference type="NCBI Taxonomy" id="33903"/>
    <lineage>
        <taxon>Bacteria</taxon>
        <taxon>Bacillati</taxon>
        <taxon>Actinomycetota</taxon>
        <taxon>Actinomycetes</taxon>
        <taxon>Kitasatosporales</taxon>
        <taxon>Streptomycetaceae</taxon>
        <taxon>Streptomyces</taxon>
    </lineage>
</organism>
<dbReference type="EMBL" id="BJHY01000001">
    <property type="protein sequence ID" value="GDY79301.1"/>
    <property type="molecule type" value="Genomic_DNA"/>
</dbReference>
<sequence length="110" mass="11676">MHGWCGNGAGALCGREVRCPRREPRTSNTAGFPGTHCGGYGVVVQPLEASADARAPTGLDSHHNHQLSVPPKRQARRSGKLRRARAQDCLGGFCRSKTAAAETGERSTLP</sequence>
<dbReference type="AlphaFoldDB" id="A0A4D4N427"/>
<evidence type="ECO:0000313" key="2">
    <source>
        <dbReference type="EMBL" id="GDY60624.1"/>
    </source>
</evidence>
<reference evidence="2 5" key="2">
    <citation type="submission" date="2019-04" db="EMBL/GenBank/DDBJ databases">
        <title>Draft genome sequences of Streptomyces avermitilis NBRC 14893.</title>
        <authorList>
            <person name="Komaki H."/>
            <person name="Tamura T."/>
            <person name="Hosoyama A."/>
        </authorList>
    </citation>
    <scope>NUCLEOTIDE SEQUENCE [LARGE SCALE GENOMIC DNA]</scope>
    <source>
        <strain evidence="2 5">NBRC 14893</strain>
    </source>
</reference>
<feature type="compositionally biased region" description="Basic residues" evidence="1">
    <location>
        <begin position="73"/>
        <end position="83"/>
    </location>
</feature>
<name>A0A4D4N427_STRAX</name>
<dbReference type="Proteomes" id="UP000302139">
    <property type="component" value="Unassembled WGS sequence"/>
</dbReference>
<protein>
    <submittedName>
        <fullName evidence="3">Uncharacterized protein</fullName>
    </submittedName>
</protein>
<evidence type="ECO:0000313" key="5">
    <source>
        <dbReference type="Proteomes" id="UP000302139"/>
    </source>
</evidence>